<reference evidence="1" key="1">
    <citation type="submission" date="2021-09" db="EMBL/GenBank/DDBJ databases">
        <authorList>
            <consortium name="AG Swart"/>
            <person name="Singh M."/>
            <person name="Singh A."/>
            <person name="Seah K."/>
            <person name="Emmerich C."/>
        </authorList>
    </citation>
    <scope>NUCLEOTIDE SEQUENCE</scope>
    <source>
        <strain evidence="1">ATCC30299</strain>
    </source>
</reference>
<comment type="caution">
    <text evidence="1">The sequence shown here is derived from an EMBL/GenBank/DDBJ whole genome shotgun (WGS) entry which is preliminary data.</text>
</comment>
<name>A0AAU9IU66_9CILI</name>
<organism evidence="1 2">
    <name type="scientific">Blepharisma stoltei</name>
    <dbReference type="NCBI Taxonomy" id="1481888"/>
    <lineage>
        <taxon>Eukaryota</taxon>
        <taxon>Sar</taxon>
        <taxon>Alveolata</taxon>
        <taxon>Ciliophora</taxon>
        <taxon>Postciliodesmatophora</taxon>
        <taxon>Heterotrichea</taxon>
        <taxon>Heterotrichida</taxon>
        <taxon>Blepharismidae</taxon>
        <taxon>Blepharisma</taxon>
    </lineage>
</organism>
<gene>
    <name evidence="1" type="ORF">BSTOLATCC_MIC13054</name>
</gene>
<evidence type="ECO:0000313" key="2">
    <source>
        <dbReference type="Proteomes" id="UP001162131"/>
    </source>
</evidence>
<evidence type="ECO:0000313" key="1">
    <source>
        <dbReference type="EMBL" id="CAG9315280.1"/>
    </source>
</evidence>
<sequence>MQNLSIMKIGGARSPQLLNTDCHRFKNIDQNSPSLLMKSLSQSNSMLDPRLNPGLFKEITEQKYRDYKKLNFRVGLLLNSLEDTMEAVSVRDDCSLQPIPIRLDIKCSRLMNRRRTDPMGFIKRVEPKHFY</sequence>
<protein>
    <submittedName>
        <fullName evidence="1">Uncharacterized protein</fullName>
    </submittedName>
</protein>
<proteinExistence type="predicted"/>
<accession>A0AAU9IU66</accession>
<dbReference type="Proteomes" id="UP001162131">
    <property type="component" value="Unassembled WGS sequence"/>
</dbReference>
<dbReference type="EMBL" id="CAJZBQ010000013">
    <property type="protein sequence ID" value="CAG9315280.1"/>
    <property type="molecule type" value="Genomic_DNA"/>
</dbReference>
<dbReference type="AlphaFoldDB" id="A0AAU9IU66"/>
<keyword evidence="2" id="KW-1185">Reference proteome</keyword>